<accession>A0A433TQ07</accession>
<reference evidence="1 2" key="1">
    <citation type="submission" date="2019-01" db="EMBL/GenBank/DDBJ databases">
        <title>A draft genome assembly of the solar-powered sea slug Elysia chlorotica.</title>
        <authorList>
            <person name="Cai H."/>
            <person name="Li Q."/>
            <person name="Fang X."/>
            <person name="Li J."/>
            <person name="Curtis N.E."/>
            <person name="Altenburger A."/>
            <person name="Shibata T."/>
            <person name="Feng M."/>
            <person name="Maeda T."/>
            <person name="Schwartz J.A."/>
            <person name="Shigenobu S."/>
            <person name="Lundholm N."/>
            <person name="Nishiyama T."/>
            <person name="Yang H."/>
            <person name="Hasebe M."/>
            <person name="Li S."/>
            <person name="Pierce S.K."/>
            <person name="Wang J."/>
        </authorList>
    </citation>
    <scope>NUCLEOTIDE SEQUENCE [LARGE SCALE GENOMIC DNA]</scope>
    <source>
        <strain evidence="1">EC2010</strain>
        <tissue evidence="1">Whole organism of an adult</tissue>
    </source>
</reference>
<proteinExistence type="predicted"/>
<evidence type="ECO:0000313" key="2">
    <source>
        <dbReference type="Proteomes" id="UP000271974"/>
    </source>
</evidence>
<dbReference type="EMBL" id="RQTK01000236">
    <property type="protein sequence ID" value="RUS83648.1"/>
    <property type="molecule type" value="Genomic_DNA"/>
</dbReference>
<evidence type="ECO:0000313" key="1">
    <source>
        <dbReference type="EMBL" id="RUS83648.1"/>
    </source>
</evidence>
<dbReference type="OrthoDB" id="6151748at2759"/>
<organism evidence="1 2">
    <name type="scientific">Elysia chlorotica</name>
    <name type="common">Eastern emerald elysia</name>
    <name type="synonym">Sea slug</name>
    <dbReference type="NCBI Taxonomy" id="188477"/>
    <lineage>
        <taxon>Eukaryota</taxon>
        <taxon>Metazoa</taxon>
        <taxon>Spiralia</taxon>
        <taxon>Lophotrochozoa</taxon>
        <taxon>Mollusca</taxon>
        <taxon>Gastropoda</taxon>
        <taxon>Heterobranchia</taxon>
        <taxon>Euthyneura</taxon>
        <taxon>Panpulmonata</taxon>
        <taxon>Sacoglossa</taxon>
        <taxon>Placobranchoidea</taxon>
        <taxon>Plakobranchidae</taxon>
        <taxon>Elysia</taxon>
    </lineage>
</organism>
<dbReference type="Proteomes" id="UP000271974">
    <property type="component" value="Unassembled WGS sequence"/>
</dbReference>
<feature type="non-terminal residue" evidence="1">
    <location>
        <position position="162"/>
    </location>
</feature>
<name>A0A433TQ07_ELYCH</name>
<dbReference type="AlphaFoldDB" id="A0A433TQ07"/>
<protein>
    <submittedName>
        <fullName evidence="1">Uncharacterized protein</fullName>
    </submittedName>
</protein>
<feature type="non-terminal residue" evidence="1">
    <location>
        <position position="1"/>
    </location>
</feature>
<sequence>SELQLFLSVFPTGESASVSPQPPTPAWDPEYRGYGYRRRLYHPKQPVLGGTGDTEGEGLDRDSSIANFYMISQCPNSFTRESSECQKDGVLSPVSPAGYDGQGISSRDPPVVYRNQHCARCHGVHSIVPWNIRVSCSRMKNLSSFPTPRNLTLTLALDPDCT</sequence>
<keyword evidence="2" id="KW-1185">Reference proteome</keyword>
<comment type="caution">
    <text evidence="1">The sequence shown here is derived from an EMBL/GenBank/DDBJ whole genome shotgun (WGS) entry which is preliminary data.</text>
</comment>
<gene>
    <name evidence="1" type="ORF">EGW08_008616</name>
</gene>